<dbReference type="InterPro" id="IPR031736">
    <property type="entry name" value="REXO1-like_dom"/>
</dbReference>
<keyword evidence="3" id="KW-0540">Nuclease</keyword>
<feature type="domain" description="Exonuclease" evidence="9">
    <location>
        <begin position="1114"/>
        <end position="1273"/>
    </location>
</feature>
<evidence type="ECO:0000256" key="6">
    <source>
        <dbReference type="ARBA" id="ARBA00023242"/>
    </source>
</evidence>
<dbReference type="InterPro" id="IPR012337">
    <property type="entry name" value="RNaseH-like_sf"/>
</dbReference>
<dbReference type="InterPro" id="IPR047021">
    <property type="entry name" value="REXO1/3/4-like"/>
</dbReference>
<feature type="compositionally biased region" description="Low complexity" evidence="8">
    <location>
        <begin position="154"/>
        <end position="163"/>
    </location>
</feature>
<dbReference type="InterPro" id="IPR013520">
    <property type="entry name" value="Ribonucl_H"/>
</dbReference>
<proteinExistence type="inferred from homology"/>
<feature type="compositionally biased region" description="Polar residues" evidence="8">
    <location>
        <begin position="380"/>
        <end position="391"/>
    </location>
</feature>
<evidence type="ECO:0000256" key="4">
    <source>
        <dbReference type="ARBA" id="ARBA00022801"/>
    </source>
</evidence>
<dbReference type="Ensembl" id="ENSAMXT00000044564.1">
    <property type="protein sequence ID" value="ENSAMXP00000046967.1"/>
    <property type="gene ID" value="ENSAMXG00000019691.2"/>
</dbReference>
<keyword evidence="4" id="KW-0378">Hydrolase</keyword>
<evidence type="ECO:0000256" key="2">
    <source>
        <dbReference type="ARBA" id="ARBA00006357"/>
    </source>
</evidence>
<feature type="coiled-coil region" evidence="7">
    <location>
        <begin position="58"/>
        <end position="88"/>
    </location>
</feature>
<feature type="region of interest" description="Disordered" evidence="8">
    <location>
        <begin position="103"/>
        <end position="250"/>
    </location>
</feature>
<dbReference type="PANTHER" id="PTHR12801:SF152">
    <property type="entry name" value="EXONUCLEASE DOMAIN-CONTAINING PROTEIN"/>
    <property type="match status" value="1"/>
</dbReference>
<evidence type="ECO:0000313" key="11">
    <source>
        <dbReference type="Proteomes" id="UP000018467"/>
    </source>
</evidence>
<feature type="region of interest" description="Disordered" evidence="8">
    <location>
        <begin position="312"/>
        <end position="403"/>
    </location>
</feature>
<name>A0A3B1JX06_ASTMX</name>
<comment type="subcellular location">
    <subcellularLocation>
        <location evidence="1">Nucleus</location>
    </subcellularLocation>
</comment>
<dbReference type="SMART" id="SM00479">
    <property type="entry name" value="EXOIII"/>
    <property type="match status" value="1"/>
</dbReference>
<dbReference type="FunFam" id="3.30.420.10:FF:000021">
    <property type="entry name" value="RNA exonuclease 1 homolog"/>
    <property type="match status" value="1"/>
</dbReference>
<evidence type="ECO:0000256" key="8">
    <source>
        <dbReference type="SAM" id="MobiDB-lite"/>
    </source>
</evidence>
<feature type="compositionally biased region" description="Basic and acidic residues" evidence="8">
    <location>
        <begin position="164"/>
        <end position="181"/>
    </location>
</feature>
<keyword evidence="11" id="KW-1185">Reference proteome</keyword>
<dbReference type="Proteomes" id="UP000018467">
    <property type="component" value="Unassembled WGS sequence"/>
</dbReference>
<keyword evidence="6" id="KW-0539">Nucleus</keyword>
<accession>A0A3B1JX06</accession>
<reference evidence="11" key="2">
    <citation type="journal article" date="2014" name="Nat. Commun.">
        <title>The cavefish genome reveals candidate genes for eye loss.</title>
        <authorList>
            <person name="McGaugh S.E."/>
            <person name="Gross J.B."/>
            <person name="Aken B."/>
            <person name="Blin M."/>
            <person name="Borowsky R."/>
            <person name="Chalopin D."/>
            <person name="Hinaux H."/>
            <person name="Jeffery W.R."/>
            <person name="Keene A."/>
            <person name="Ma L."/>
            <person name="Minx P."/>
            <person name="Murphy D."/>
            <person name="O'Quin K.E."/>
            <person name="Retaux S."/>
            <person name="Rohner N."/>
            <person name="Searle S.M."/>
            <person name="Stahl B.A."/>
            <person name="Tabin C."/>
            <person name="Volff J.N."/>
            <person name="Yoshizawa M."/>
            <person name="Warren W.C."/>
        </authorList>
    </citation>
    <scope>NUCLEOTIDE SEQUENCE [LARGE SCALE GENOMIC DNA]</scope>
    <source>
        <strain evidence="11">female</strain>
    </source>
</reference>
<dbReference type="AlphaFoldDB" id="A0A3B1JX06"/>
<protein>
    <submittedName>
        <fullName evidence="10">Zgc:152968</fullName>
    </submittedName>
</protein>
<dbReference type="InterPro" id="IPR034922">
    <property type="entry name" value="REX1-like_exo"/>
</dbReference>
<reference evidence="10" key="3">
    <citation type="submission" date="2025-08" db="UniProtKB">
        <authorList>
            <consortium name="Ensembl"/>
        </authorList>
    </citation>
    <scope>IDENTIFICATION</scope>
</reference>
<evidence type="ECO:0000313" key="10">
    <source>
        <dbReference type="Ensembl" id="ENSAMXP00000046967.1"/>
    </source>
</evidence>
<comment type="similarity">
    <text evidence="2">Belongs to the REXO1/REXO3 family.</text>
</comment>
<feature type="compositionally biased region" description="Polar residues" evidence="8">
    <location>
        <begin position="353"/>
        <end position="367"/>
    </location>
</feature>
<dbReference type="Gene3D" id="3.30.420.10">
    <property type="entry name" value="Ribonuclease H-like superfamily/Ribonuclease H"/>
    <property type="match status" value="1"/>
</dbReference>
<dbReference type="GeneTree" id="ENSGT00940000167497"/>
<dbReference type="SUPFAM" id="SSF53098">
    <property type="entry name" value="Ribonuclease H-like"/>
    <property type="match status" value="1"/>
</dbReference>
<keyword evidence="5" id="KW-0269">Exonuclease</keyword>
<dbReference type="GO" id="GO:0003676">
    <property type="term" value="F:nucleic acid binding"/>
    <property type="evidence" value="ECO:0007669"/>
    <property type="project" value="InterPro"/>
</dbReference>
<feature type="compositionally biased region" description="Basic and acidic residues" evidence="8">
    <location>
        <begin position="138"/>
        <end position="148"/>
    </location>
</feature>
<evidence type="ECO:0000256" key="5">
    <source>
        <dbReference type="ARBA" id="ARBA00022839"/>
    </source>
</evidence>
<reference evidence="10" key="4">
    <citation type="submission" date="2025-09" db="UniProtKB">
        <authorList>
            <consortium name="Ensembl"/>
        </authorList>
    </citation>
    <scope>IDENTIFICATION</scope>
</reference>
<evidence type="ECO:0000259" key="9">
    <source>
        <dbReference type="SMART" id="SM00479"/>
    </source>
</evidence>
<dbReference type="Bgee" id="ENSAMXG00000019691">
    <property type="expression patterns" value="Expressed in ovary and 1 other cell type or tissue"/>
</dbReference>
<dbReference type="CDD" id="cd06145">
    <property type="entry name" value="REX1_like"/>
    <property type="match status" value="1"/>
</dbReference>
<evidence type="ECO:0000256" key="1">
    <source>
        <dbReference type="ARBA" id="ARBA00004123"/>
    </source>
</evidence>
<dbReference type="Pfam" id="PF15870">
    <property type="entry name" value="EloA-BP1"/>
    <property type="match status" value="1"/>
</dbReference>
<feature type="compositionally biased region" description="Polar residues" evidence="8">
    <location>
        <begin position="229"/>
        <end position="240"/>
    </location>
</feature>
<dbReference type="STRING" id="7994.ENSAMXP00000046967"/>
<dbReference type="GO" id="GO:0005634">
    <property type="term" value="C:nucleus"/>
    <property type="evidence" value="ECO:0007669"/>
    <property type="project" value="UniProtKB-SubCell"/>
</dbReference>
<dbReference type="PANTHER" id="PTHR12801">
    <property type="entry name" value="RNA EXONUCLEASE REXO1 / RECO3 FAMILY MEMBER-RELATED"/>
    <property type="match status" value="1"/>
</dbReference>
<reference evidence="11" key="1">
    <citation type="submission" date="2013-03" db="EMBL/GenBank/DDBJ databases">
        <authorList>
            <person name="Jeffery W."/>
            <person name="Warren W."/>
            <person name="Wilson R.K."/>
        </authorList>
    </citation>
    <scope>NUCLEOTIDE SEQUENCE</scope>
    <source>
        <strain evidence="11">female</strain>
    </source>
</reference>
<dbReference type="InParanoid" id="A0A3B1JX06"/>
<dbReference type="GO" id="GO:0004527">
    <property type="term" value="F:exonuclease activity"/>
    <property type="evidence" value="ECO:0007669"/>
    <property type="project" value="UniProtKB-KW"/>
</dbReference>
<sequence length="1277" mass="139236">MFPSAALLADIACPLFSGGCCERPYCLYKHTKEDSSGLAEAATGHGALHNQEESNTCLLELEKINKQIEAVRNEVEKEQKRLFRYQSEQTEITRASADTAEQYVKSKPTVSKDLNGNRVKSKKTAAAPHSHPSAQKYVVDRSRPKTDLEYDPCSNFSSDLRSSSSKDKNKSTSKMEVEIHQRAKGKGKNVVADPDPVHLPSCSLKDSDDEGTLIIDVPPQENNRKNSRPQKWSMVTSEGGTSMEKELGSRRLSRKCNDIKKITEEPSETECLEVASLDKDGVKLRSTKENTSRTVLDSPERNLVIDIPHQLTNHSNKPVKPKLSRLQREEVSSGGIPHLEIGPSEDKKKPLNQCKSMVQEASGTPSTKRLVGKGLENDQKSFNQSSTNAKNGKTKEENSKQAISPMVEKKNAGHSSKANILEHLPANSLPPGGHEEKAQTIENGNALDNISLCLDHLRSESENITCFPMVEDFILDNFPSTANSSKVGVDPFSQPTKHGVQGLNVGRTELEVKQNCLSGSVQKADPLPLKYHQVQQVSQEMVFQDYFPSTTPFPSMIKEPVAGQKSLTPVEACWLPPQKVLPQPVVQNMPVYISGPDPACAPSTQSVKLHNPAAASSVNLASIPIQKKPPSTVTSGITAGITCGTGGPAQTSSPALMAAANQVIEIGSSSSEELNYSDLDLSDTDPMEECYRIFMEANGAENPTAQDGVPEEVPKMAETEASANPPPVQKKRVAHVAKFEVSKSKAQVIVPLRDGGSQLPVPTRSQQCQKRAAALTAAVKGCQQVIAASVPRKVFAPTIIQPSPVQSAYVNILPVGTTLRLGSNLHLIVPDGNCALPVTLIPATLPVTRPLHQPAQNLQPAQPANYTPAKSIPTKRKAKVRDVGVKVPHDVRQRYVNLFVEEFLKTSATVQDAFEKALAEEKTVFDRSINKLKYLSVAVNALKRLKNQNAAPAKFSSERDAQACRGNVPLNTQALLGNGDLALYDQLKEHILTEAMLRENNYPRRHPDKAGAAVQYGGEAKKGAGDGSRRICCRCGTSFSVSQTGKHTRKEECNYHYGKVIENRVPGGVETRYSCCENAVGAPGCQVFKLHVHDAVSLQSFVSSLPQTCTECPGIYSIDTVMCYTTQGLELVRVTVVNSSLQVIYDTFVQPNNEVIDYNTRFSGVSEDDVKGSSSSLRDVQAVLLSFISADTILVGHGLENDLCALKLLHSTVVDTSVVFPHRLGPPHKRELHSLTAEYLRRIIQESAEGHDSSEDAVACMELMLWKVKEDAKGKRW</sequence>
<dbReference type="InterPro" id="IPR036397">
    <property type="entry name" value="RNaseH_sf"/>
</dbReference>
<keyword evidence="7" id="KW-0175">Coiled coil</keyword>
<organism evidence="10 11">
    <name type="scientific">Astyanax mexicanus</name>
    <name type="common">Blind cave fish</name>
    <name type="synonym">Astyanax fasciatus mexicanus</name>
    <dbReference type="NCBI Taxonomy" id="7994"/>
    <lineage>
        <taxon>Eukaryota</taxon>
        <taxon>Metazoa</taxon>
        <taxon>Chordata</taxon>
        <taxon>Craniata</taxon>
        <taxon>Vertebrata</taxon>
        <taxon>Euteleostomi</taxon>
        <taxon>Actinopterygii</taxon>
        <taxon>Neopterygii</taxon>
        <taxon>Teleostei</taxon>
        <taxon>Ostariophysi</taxon>
        <taxon>Characiformes</taxon>
        <taxon>Characoidei</taxon>
        <taxon>Acestrorhamphidae</taxon>
        <taxon>Acestrorhamphinae</taxon>
        <taxon>Astyanax</taxon>
    </lineage>
</organism>
<evidence type="ECO:0000256" key="7">
    <source>
        <dbReference type="SAM" id="Coils"/>
    </source>
</evidence>
<evidence type="ECO:0000256" key="3">
    <source>
        <dbReference type="ARBA" id="ARBA00022722"/>
    </source>
</evidence>